<dbReference type="InterPro" id="IPR023415">
    <property type="entry name" value="LDLR_class-A_CS"/>
</dbReference>
<feature type="chain" id="PRO_5040265092" evidence="4">
    <location>
        <begin position="18"/>
        <end position="143"/>
    </location>
</feature>
<dbReference type="SUPFAM" id="SSF57424">
    <property type="entry name" value="LDL receptor-like module"/>
    <property type="match status" value="1"/>
</dbReference>
<keyword evidence="1" id="KW-1015">Disulfide bond</keyword>
<name>A0A9Q0MEV9_BLOTA</name>
<dbReference type="OrthoDB" id="9990982at2759"/>
<dbReference type="InterPro" id="IPR036055">
    <property type="entry name" value="LDL_receptor-like_sf"/>
</dbReference>
<evidence type="ECO:0000313" key="6">
    <source>
        <dbReference type="Proteomes" id="UP001142055"/>
    </source>
</evidence>
<dbReference type="Gene3D" id="2.40.128.620">
    <property type="match status" value="1"/>
</dbReference>
<dbReference type="CDD" id="cd00112">
    <property type="entry name" value="LDLa"/>
    <property type="match status" value="1"/>
</dbReference>
<dbReference type="SMART" id="SM00192">
    <property type="entry name" value="LDLa"/>
    <property type="match status" value="1"/>
</dbReference>
<comment type="caution">
    <text evidence="2">Lacks conserved residue(s) required for the propagation of feature annotation.</text>
</comment>
<accession>A0A9Q0MEV9</accession>
<protein>
    <submittedName>
        <fullName evidence="5">Uncharacterized protein</fullName>
    </submittedName>
</protein>
<comment type="caution">
    <text evidence="5">The sequence shown here is derived from an EMBL/GenBank/DDBJ whole genome shotgun (WGS) entry which is preliminary data.</text>
</comment>
<feature type="signal peptide" evidence="4">
    <location>
        <begin position="1"/>
        <end position="17"/>
    </location>
</feature>
<dbReference type="InterPro" id="IPR002172">
    <property type="entry name" value="LDrepeatLR_classA_rpt"/>
</dbReference>
<feature type="compositionally biased region" description="Acidic residues" evidence="3">
    <location>
        <begin position="132"/>
        <end position="143"/>
    </location>
</feature>
<proteinExistence type="predicted"/>
<evidence type="ECO:0000313" key="5">
    <source>
        <dbReference type="EMBL" id="KAJ6223753.1"/>
    </source>
</evidence>
<keyword evidence="6" id="KW-1185">Reference proteome</keyword>
<feature type="region of interest" description="Disordered" evidence="3">
    <location>
        <begin position="121"/>
        <end position="143"/>
    </location>
</feature>
<dbReference type="AlphaFoldDB" id="A0A9Q0MEV9"/>
<dbReference type="EMBL" id="JAPWDV010000001">
    <property type="protein sequence ID" value="KAJ6223753.1"/>
    <property type="molecule type" value="Genomic_DNA"/>
</dbReference>
<keyword evidence="4" id="KW-0732">Signal</keyword>
<evidence type="ECO:0000256" key="3">
    <source>
        <dbReference type="SAM" id="MobiDB-lite"/>
    </source>
</evidence>
<dbReference type="PROSITE" id="PS50068">
    <property type="entry name" value="LDLRA_2"/>
    <property type="match status" value="1"/>
</dbReference>
<gene>
    <name evidence="5" type="ORF">RDWZM_002298</name>
</gene>
<organism evidence="5 6">
    <name type="scientific">Blomia tropicalis</name>
    <name type="common">Mite</name>
    <dbReference type="NCBI Taxonomy" id="40697"/>
    <lineage>
        <taxon>Eukaryota</taxon>
        <taxon>Metazoa</taxon>
        <taxon>Ecdysozoa</taxon>
        <taxon>Arthropoda</taxon>
        <taxon>Chelicerata</taxon>
        <taxon>Arachnida</taxon>
        <taxon>Acari</taxon>
        <taxon>Acariformes</taxon>
        <taxon>Sarcoptiformes</taxon>
        <taxon>Astigmata</taxon>
        <taxon>Glycyphagoidea</taxon>
        <taxon>Echimyopodidae</taxon>
        <taxon>Blomia</taxon>
    </lineage>
</organism>
<dbReference type="Proteomes" id="UP001142055">
    <property type="component" value="Chromosome 1"/>
</dbReference>
<evidence type="ECO:0000256" key="4">
    <source>
        <dbReference type="SAM" id="SignalP"/>
    </source>
</evidence>
<reference evidence="5" key="1">
    <citation type="submission" date="2022-12" db="EMBL/GenBank/DDBJ databases">
        <title>Genome assemblies of Blomia tropicalis.</title>
        <authorList>
            <person name="Cui Y."/>
        </authorList>
    </citation>
    <scope>NUCLEOTIDE SEQUENCE</scope>
    <source>
        <tissue evidence="5">Adult mites</tissue>
    </source>
</reference>
<dbReference type="PROSITE" id="PS01209">
    <property type="entry name" value="LDLRA_1"/>
    <property type="match status" value="1"/>
</dbReference>
<evidence type="ECO:0000256" key="2">
    <source>
        <dbReference type="PROSITE-ProRule" id="PRU00124"/>
    </source>
</evidence>
<sequence>MKIQIVFLMAVVAVVLAVPIDQLVKGPLDCKPKQYVCARNNTSFNQRQRCINLDQICDGKKDCPNSEDESNQFCELKEKFEELEKQHNENGVENDFSGTGFMFAVQSMQIEGGSNVKMFNQNSDNIEHVSDDTIEPNDEYLSK</sequence>
<evidence type="ECO:0000256" key="1">
    <source>
        <dbReference type="ARBA" id="ARBA00023157"/>
    </source>
</evidence>